<reference evidence="2" key="1">
    <citation type="journal article" date="2020" name="Nature">
        <title>Giant virus diversity and host interactions through global metagenomics.</title>
        <authorList>
            <person name="Schulz F."/>
            <person name="Roux S."/>
            <person name="Paez-Espino D."/>
            <person name="Jungbluth S."/>
            <person name="Walsh D.A."/>
            <person name="Denef V.J."/>
            <person name="McMahon K.D."/>
            <person name="Konstantinidis K.T."/>
            <person name="Eloe-Fadrosh E.A."/>
            <person name="Kyrpides N.C."/>
            <person name="Woyke T."/>
        </authorList>
    </citation>
    <scope>NUCLEOTIDE SEQUENCE</scope>
    <source>
        <strain evidence="2">GVMAG-S-ERX556049-19</strain>
    </source>
</reference>
<accession>A0A6C0F7K9</accession>
<proteinExistence type="predicted"/>
<protein>
    <submittedName>
        <fullName evidence="2">Uncharacterized protein</fullName>
    </submittedName>
</protein>
<dbReference type="AlphaFoldDB" id="A0A6C0F7K9"/>
<feature type="compositionally biased region" description="Basic residues" evidence="1">
    <location>
        <begin position="33"/>
        <end position="49"/>
    </location>
</feature>
<evidence type="ECO:0000256" key="1">
    <source>
        <dbReference type="SAM" id="MobiDB-lite"/>
    </source>
</evidence>
<organism evidence="2">
    <name type="scientific">viral metagenome</name>
    <dbReference type="NCBI Taxonomy" id="1070528"/>
    <lineage>
        <taxon>unclassified sequences</taxon>
        <taxon>metagenomes</taxon>
        <taxon>organismal metagenomes</taxon>
    </lineage>
</organism>
<name>A0A6C0F7K9_9ZZZZ</name>
<dbReference type="EMBL" id="MN738821">
    <property type="protein sequence ID" value="QHT37807.1"/>
    <property type="molecule type" value="Genomic_DNA"/>
</dbReference>
<feature type="region of interest" description="Disordered" evidence="1">
    <location>
        <begin position="20"/>
        <end position="58"/>
    </location>
</feature>
<evidence type="ECO:0000313" key="2">
    <source>
        <dbReference type="EMBL" id="QHT37807.1"/>
    </source>
</evidence>
<sequence>MTLITFEEYQKLPKGKLTKDTYKEKSSAQTKVVNKRKKGTRVTKTKKNQTKKESPKKVESNFIPGVEYYIEDTTRRKNEFKEVYKGTFVKTRTYENGDVYVEFDNVKKLVAPFGVRGIPSGFSSKGHRFIEVK</sequence>